<accession>A0AAW7ZAA6</accession>
<dbReference type="PANTHER" id="PTHR33169:SF14">
    <property type="entry name" value="TRANSCRIPTIONAL REGULATOR RV3488"/>
    <property type="match status" value="1"/>
</dbReference>
<gene>
    <name evidence="2" type="ORF">P6N53_03575</name>
</gene>
<dbReference type="InterPro" id="IPR005149">
    <property type="entry name" value="Tscrpt_reg_PadR_N"/>
</dbReference>
<reference evidence="2" key="1">
    <citation type="journal article" date="2023" name="J. Hazard. Mater.">
        <title>Anaerobic biodegradation of pyrene and benzo[a]pyrene by a new sulfate-reducing Desulforamulus aquiferis strain DSA.</title>
        <authorList>
            <person name="Zhang Z."/>
            <person name="Sun J."/>
            <person name="Gong X."/>
            <person name="Wang C."/>
            <person name="Wang H."/>
        </authorList>
    </citation>
    <scope>NUCLEOTIDE SEQUENCE</scope>
    <source>
        <strain evidence="2">DSA</strain>
    </source>
</reference>
<comment type="caution">
    <text evidence="2">The sequence shown here is derived from an EMBL/GenBank/DDBJ whole genome shotgun (WGS) entry which is preliminary data.</text>
</comment>
<dbReference type="AlphaFoldDB" id="A0AAW7ZAA6"/>
<evidence type="ECO:0000259" key="1">
    <source>
        <dbReference type="Pfam" id="PF03551"/>
    </source>
</evidence>
<dbReference type="InterPro" id="IPR052509">
    <property type="entry name" value="Metal_resp_DNA-bind_regulator"/>
</dbReference>
<dbReference type="RefSeq" id="WP_304541241.1">
    <property type="nucleotide sequence ID" value="NZ_JARPTC010000004.1"/>
</dbReference>
<name>A0AAW7ZAA6_9FIRM</name>
<protein>
    <submittedName>
        <fullName evidence="2">Helix-turn-helix transcriptional regulator</fullName>
    </submittedName>
</protein>
<dbReference type="SUPFAM" id="SSF46785">
    <property type="entry name" value="Winged helix' DNA-binding domain"/>
    <property type="match status" value="1"/>
</dbReference>
<proteinExistence type="predicted"/>
<evidence type="ECO:0000313" key="2">
    <source>
        <dbReference type="EMBL" id="MDO7786297.1"/>
    </source>
</evidence>
<dbReference type="InterPro" id="IPR036390">
    <property type="entry name" value="WH_DNA-bd_sf"/>
</dbReference>
<dbReference type="Pfam" id="PF03551">
    <property type="entry name" value="PadR"/>
    <property type="match status" value="1"/>
</dbReference>
<dbReference type="Proteomes" id="UP001172911">
    <property type="component" value="Unassembled WGS sequence"/>
</dbReference>
<keyword evidence="3" id="KW-1185">Reference proteome</keyword>
<dbReference type="InterPro" id="IPR036388">
    <property type="entry name" value="WH-like_DNA-bd_sf"/>
</dbReference>
<organism evidence="2 3">
    <name type="scientific">Desulforamulus aquiferis</name>
    <dbReference type="NCBI Taxonomy" id="1397668"/>
    <lineage>
        <taxon>Bacteria</taxon>
        <taxon>Bacillati</taxon>
        <taxon>Bacillota</taxon>
        <taxon>Clostridia</taxon>
        <taxon>Eubacteriales</taxon>
        <taxon>Peptococcaceae</taxon>
        <taxon>Desulforamulus</taxon>
    </lineage>
</organism>
<evidence type="ECO:0000313" key="3">
    <source>
        <dbReference type="Proteomes" id="UP001172911"/>
    </source>
</evidence>
<dbReference type="EMBL" id="JARPTC010000004">
    <property type="protein sequence ID" value="MDO7786297.1"/>
    <property type="molecule type" value="Genomic_DNA"/>
</dbReference>
<reference evidence="2" key="2">
    <citation type="submission" date="2023-03" db="EMBL/GenBank/DDBJ databases">
        <authorList>
            <person name="Zhang Z."/>
        </authorList>
    </citation>
    <scope>NUCLEOTIDE SEQUENCE</scope>
    <source>
        <strain evidence="2">DSA</strain>
    </source>
</reference>
<dbReference type="Gene3D" id="1.10.10.10">
    <property type="entry name" value="Winged helix-like DNA-binding domain superfamily/Winged helix DNA-binding domain"/>
    <property type="match status" value="1"/>
</dbReference>
<sequence>MLDFDKCPCSGNNLDRLVQPLILINLAKEALYGYKLVQRIAESPMFKGHKPDGTGVYRSLKAMEQRGLVVSNWSLDDTGPAKRIYHITNTGVDCLSHWISTLEEYQQSIEMLVEEAHRVYSKVKSGDGNLKY</sequence>
<dbReference type="PANTHER" id="PTHR33169">
    <property type="entry name" value="PADR-FAMILY TRANSCRIPTIONAL REGULATOR"/>
    <property type="match status" value="1"/>
</dbReference>
<feature type="domain" description="Transcription regulator PadR N-terminal" evidence="1">
    <location>
        <begin position="22"/>
        <end position="93"/>
    </location>
</feature>